<gene>
    <name evidence="3" type="ORF">EX30DRAFT_366463</name>
</gene>
<dbReference type="CDD" id="cd02955">
    <property type="entry name" value="SSP411"/>
    <property type="match status" value="1"/>
</dbReference>
<accession>A0A4S2ML44</accession>
<proteinExistence type="predicted"/>
<dbReference type="SUPFAM" id="SSF48208">
    <property type="entry name" value="Six-hairpin glycosidases"/>
    <property type="match status" value="1"/>
</dbReference>
<name>A0A4S2ML44_9PEZI</name>
<dbReference type="InterPro" id="IPR008928">
    <property type="entry name" value="6-hairpin_glycosidase_sf"/>
</dbReference>
<feature type="region of interest" description="Disordered" evidence="1">
    <location>
        <begin position="1"/>
        <end position="29"/>
    </location>
</feature>
<dbReference type="Gene3D" id="3.40.30.10">
    <property type="entry name" value="Glutaredoxin"/>
    <property type="match status" value="1"/>
</dbReference>
<dbReference type="InterPro" id="IPR012341">
    <property type="entry name" value="6hp_glycosidase-like_sf"/>
</dbReference>
<dbReference type="AlphaFoldDB" id="A0A4S2ML44"/>
<dbReference type="GO" id="GO:0003824">
    <property type="term" value="F:catalytic activity"/>
    <property type="evidence" value="ECO:0007669"/>
    <property type="project" value="UniProtKB-ARBA"/>
</dbReference>
<evidence type="ECO:0000313" key="4">
    <source>
        <dbReference type="Proteomes" id="UP000298138"/>
    </source>
</evidence>
<organism evidence="3 4">
    <name type="scientific">Ascodesmis nigricans</name>
    <dbReference type="NCBI Taxonomy" id="341454"/>
    <lineage>
        <taxon>Eukaryota</taxon>
        <taxon>Fungi</taxon>
        <taxon>Dikarya</taxon>
        <taxon>Ascomycota</taxon>
        <taxon>Pezizomycotina</taxon>
        <taxon>Pezizomycetes</taxon>
        <taxon>Pezizales</taxon>
        <taxon>Ascodesmidaceae</taxon>
        <taxon>Ascodesmis</taxon>
    </lineage>
</organism>
<evidence type="ECO:0000259" key="2">
    <source>
        <dbReference type="Pfam" id="PF03190"/>
    </source>
</evidence>
<dbReference type="InterPro" id="IPR036249">
    <property type="entry name" value="Thioredoxin-like_sf"/>
</dbReference>
<evidence type="ECO:0000256" key="1">
    <source>
        <dbReference type="SAM" id="MobiDB-lite"/>
    </source>
</evidence>
<dbReference type="PANTHER" id="PTHR42899">
    <property type="entry name" value="SPERMATOGENESIS-ASSOCIATED PROTEIN 20"/>
    <property type="match status" value="1"/>
</dbReference>
<keyword evidence="4" id="KW-1185">Reference proteome</keyword>
<evidence type="ECO:0000313" key="3">
    <source>
        <dbReference type="EMBL" id="TGZ77741.1"/>
    </source>
</evidence>
<dbReference type="OrthoDB" id="1923667at2759"/>
<sequence length="765" mass="86004">MSSGPNPSTAAAPRGIPGTSSASKSGPAHDELVLQNQLSKSRSPYVRAHATNPVAWQLWCPETLALAKRHNRIIFVSIGYAACHWCHVMERESFENDEIARVLNENFIPIKVDREERPDIDRIYMNFVQATAGSGGWPLNVFLTPDLEPVFGGTYWPGPRASAPMKDQIGFLEVLEKIVQTWKEQRAKFLQSAKEILPRLREFADEGLKGTEGDDETLDVDLLEEAYQQFVARYDPQHGGFGFPPKFPLPMKLAFLLRLGTFPRTVKDVVGERECENAVSMVMFTLNAMADGGIHDQIGHGFARYSVTADWSLPHFEKMLYDNAQLLGIYLDAWMVTKDQKMLDTATGIANYLCDDALANKDGGFFSSEGADSLYRKGDSDKREGAFYVWTRHEFETLLGAHEAAICAKYWNVQRDGNVDPMDDAHDEFHNQNVLSVVTTLEKLGEIHNLPTEKISQIIADARKKLKAHRDAERPRPNLDDKIITAWNGLAITALARASNILRGTDVALADKFKDAAIRTAAFIRKNLYDEKTHALKRVFREEPGDTPGFADDYAFFTSSLIHLYEATFDASYLRWADDLQKKQIELFWDSKNGGFFSTGEDANDIILRLKDGLDSQEPSINGVSASTLFRLSTILGDDSYATYAYKTCLAFSPEILEHPALFPTMMAPIVACTLGMRSVVLSGRCNDSEIQEQVRKVRERLWTNTTLVMLDEDDQTEDGKWLRERNPLYKEFKGKEKKVQICEGTKCLDAFDLGELENALEELG</sequence>
<protein>
    <recommendedName>
        <fullName evidence="2">Spermatogenesis-associated protein 20-like TRX domain-containing protein</fullName>
    </recommendedName>
</protein>
<reference evidence="3 4" key="1">
    <citation type="submission" date="2019-04" db="EMBL/GenBank/DDBJ databases">
        <title>Comparative genomics and transcriptomics to analyze fruiting body development in filamentous ascomycetes.</title>
        <authorList>
            <consortium name="DOE Joint Genome Institute"/>
            <person name="Lutkenhaus R."/>
            <person name="Traeger S."/>
            <person name="Breuer J."/>
            <person name="Kuo A."/>
            <person name="Lipzen A."/>
            <person name="Pangilinan J."/>
            <person name="Dilworth D."/>
            <person name="Sandor L."/>
            <person name="Poggeler S."/>
            <person name="Barry K."/>
            <person name="Grigoriev I.V."/>
            <person name="Nowrousian M."/>
        </authorList>
    </citation>
    <scope>NUCLEOTIDE SEQUENCE [LARGE SCALE GENOMIC DNA]</scope>
    <source>
        <strain evidence="3 4">CBS 389.68</strain>
    </source>
</reference>
<feature type="domain" description="Spermatogenesis-associated protein 20-like TRX" evidence="2">
    <location>
        <begin position="35"/>
        <end position="200"/>
    </location>
</feature>
<dbReference type="PANTHER" id="PTHR42899:SF1">
    <property type="entry name" value="SPERMATOGENESIS-ASSOCIATED PROTEIN 20"/>
    <property type="match status" value="1"/>
</dbReference>
<dbReference type="EMBL" id="ML220149">
    <property type="protein sequence ID" value="TGZ77741.1"/>
    <property type="molecule type" value="Genomic_DNA"/>
</dbReference>
<dbReference type="Gene3D" id="1.50.10.10">
    <property type="match status" value="1"/>
</dbReference>
<dbReference type="Proteomes" id="UP000298138">
    <property type="component" value="Unassembled WGS sequence"/>
</dbReference>
<dbReference type="InterPro" id="IPR024705">
    <property type="entry name" value="Ssp411"/>
</dbReference>
<dbReference type="GO" id="GO:0005975">
    <property type="term" value="P:carbohydrate metabolic process"/>
    <property type="evidence" value="ECO:0007669"/>
    <property type="project" value="InterPro"/>
</dbReference>
<dbReference type="Pfam" id="PF03190">
    <property type="entry name" value="Thioredox_DsbH"/>
    <property type="match status" value="1"/>
</dbReference>
<dbReference type="InterPro" id="IPR004879">
    <property type="entry name" value="Ssp411-like_TRX"/>
</dbReference>
<dbReference type="PIRSF" id="PIRSF006402">
    <property type="entry name" value="UCP006402_thioredoxin"/>
    <property type="match status" value="1"/>
</dbReference>
<dbReference type="STRING" id="341454.A0A4S2ML44"/>
<dbReference type="InParanoid" id="A0A4S2ML44"/>
<dbReference type="SUPFAM" id="SSF52833">
    <property type="entry name" value="Thioredoxin-like"/>
    <property type="match status" value="1"/>
</dbReference>